<keyword evidence="3" id="KW-1185">Reference proteome</keyword>
<organism evidence="2 3">
    <name type="scientific">Aristolochia fimbriata</name>
    <name type="common">White veined hardy Dutchman's pipe vine</name>
    <dbReference type="NCBI Taxonomy" id="158543"/>
    <lineage>
        <taxon>Eukaryota</taxon>
        <taxon>Viridiplantae</taxon>
        <taxon>Streptophyta</taxon>
        <taxon>Embryophyta</taxon>
        <taxon>Tracheophyta</taxon>
        <taxon>Spermatophyta</taxon>
        <taxon>Magnoliopsida</taxon>
        <taxon>Magnoliidae</taxon>
        <taxon>Piperales</taxon>
        <taxon>Aristolochiaceae</taxon>
        <taxon>Aristolochia</taxon>
    </lineage>
</organism>
<evidence type="ECO:0000313" key="2">
    <source>
        <dbReference type="EMBL" id="KAG9445943.1"/>
    </source>
</evidence>
<dbReference type="Proteomes" id="UP000825729">
    <property type="component" value="Unassembled WGS sequence"/>
</dbReference>
<dbReference type="EMBL" id="JAINDJ010000005">
    <property type="protein sequence ID" value="KAG9445943.1"/>
    <property type="molecule type" value="Genomic_DNA"/>
</dbReference>
<dbReference type="AlphaFoldDB" id="A0AAV7EAW5"/>
<name>A0AAV7EAW5_ARIFI</name>
<reference evidence="2 3" key="1">
    <citation type="submission" date="2021-07" db="EMBL/GenBank/DDBJ databases">
        <title>The Aristolochia fimbriata genome: insights into angiosperm evolution, floral development and chemical biosynthesis.</title>
        <authorList>
            <person name="Jiao Y."/>
        </authorList>
    </citation>
    <scope>NUCLEOTIDE SEQUENCE [LARGE SCALE GENOMIC DNA]</scope>
    <source>
        <strain evidence="2">IBCAS-2021</strain>
        <tissue evidence="2">Leaf</tissue>
    </source>
</reference>
<evidence type="ECO:0000313" key="3">
    <source>
        <dbReference type="Proteomes" id="UP000825729"/>
    </source>
</evidence>
<proteinExistence type="predicted"/>
<feature type="region of interest" description="Disordered" evidence="1">
    <location>
        <begin position="75"/>
        <end position="119"/>
    </location>
</feature>
<gene>
    <name evidence="2" type="ORF">H6P81_012071</name>
</gene>
<comment type="caution">
    <text evidence="2">The sequence shown here is derived from an EMBL/GenBank/DDBJ whole genome shotgun (WGS) entry which is preliminary data.</text>
</comment>
<feature type="compositionally biased region" description="Polar residues" evidence="1">
    <location>
        <begin position="93"/>
        <end position="106"/>
    </location>
</feature>
<sequence>METTTHPLLFLSPASSSSTAAAAAAAPFHYSYSTTHVPNYPHTFPGNPAGTESGGTAAASGFLGLTNNKIMSFHHTDDHHHHQGAAGVKELISTATDDSPAGSENINDFKGIFETEKRD</sequence>
<protein>
    <submittedName>
        <fullName evidence="2">Uncharacterized protein</fullName>
    </submittedName>
</protein>
<evidence type="ECO:0000256" key="1">
    <source>
        <dbReference type="SAM" id="MobiDB-lite"/>
    </source>
</evidence>
<accession>A0AAV7EAW5</accession>